<dbReference type="SMART" id="SM00648">
    <property type="entry name" value="SWAP"/>
    <property type="match status" value="1"/>
</dbReference>
<dbReference type="PANTHER" id="PTHR12323">
    <property type="entry name" value="SR-RELATED CTD ASSOCIATED FACTOR 6"/>
    <property type="match status" value="1"/>
</dbReference>
<dbReference type="GO" id="GO:0006396">
    <property type="term" value="P:RNA processing"/>
    <property type="evidence" value="ECO:0007669"/>
    <property type="project" value="InterPro"/>
</dbReference>
<evidence type="ECO:0000259" key="3">
    <source>
        <dbReference type="PROSITE" id="PS51391"/>
    </source>
</evidence>
<feature type="domain" description="SURP motif" evidence="2">
    <location>
        <begin position="28"/>
        <end position="70"/>
    </location>
</feature>
<feature type="compositionally biased region" description="Low complexity" evidence="1">
    <location>
        <begin position="291"/>
        <end position="303"/>
    </location>
</feature>
<dbReference type="PANTHER" id="PTHR12323:SF0">
    <property type="entry name" value="CALCIUM HOMEOSTASIS ENDOPLASMIC RETICULUM PROTEIN"/>
    <property type="match status" value="1"/>
</dbReference>
<reference evidence="4 5" key="1">
    <citation type="journal article" date="2024" name="Nat. Commun.">
        <title>Phylogenomics reveals the evolutionary origins of lichenization in chlorophyte algae.</title>
        <authorList>
            <person name="Puginier C."/>
            <person name="Libourel C."/>
            <person name="Otte J."/>
            <person name="Skaloud P."/>
            <person name="Haon M."/>
            <person name="Grisel S."/>
            <person name="Petersen M."/>
            <person name="Berrin J.G."/>
            <person name="Delaux P.M."/>
            <person name="Dal Grande F."/>
            <person name="Keller J."/>
        </authorList>
    </citation>
    <scope>NUCLEOTIDE SEQUENCE [LARGE SCALE GENOMIC DNA]</scope>
    <source>
        <strain evidence="4 5">SAG 2036</strain>
    </source>
</reference>
<dbReference type="Gene3D" id="1.25.40.90">
    <property type="match status" value="1"/>
</dbReference>
<feature type="region of interest" description="Disordered" evidence="1">
    <location>
        <begin position="258"/>
        <end position="322"/>
    </location>
</feature>
<dbReference type="PROSITE" id="PS50128">
    <property type="entry name" value="SURP"/>
    <property type="match status" value="1"/>
</dbReference>
<dbReference type="InterPro" id="IPR006569">
    <property type="entry name" value="CID_dom"/>
</dbReference>
<evidence type="ECO:0000313" key="5">
    <source>
        <dbReference type="Proteomes" id="UP001465755"/>
    </source>
</evidence>
<dbReference type="SUPFAM" id="SSF109905">
    <property type="entry name" value="Surp module (SWAP domain)"/>
    <property type="match status" value="1"/>
</dbReference>
<name>A0AAW1NNR5_9CHLO</name>
<organism evidence="4 5">
    <name type="scientific">Symbiochloris irregularis</name>
    <dbReference type="NCBI Taxonomy" id="706552"/>
    <lineage>
        <taxon>Eukaryota</taxon>
        <taxon>Viridiplantae</taxon>
        <taxon>Chlorophyta</taxon>
        <taxon>core chlorophytes</taxon>
        <taxon>Trebouxiophyceae</taxon>
        <taxon>Trebouxiales</taxon>
        <taxon>Trebouxiaceae</taxon>
        <taxon>Symbiochloris</taxon>
    </lineage>
</organism>
<dbReference type="InterPro" id="IPR000061">
    <property type="entry name" value="Surp"/>
</dbReference>
<dbReference type="InterPro" id="IPR035967">
    <property type="entry name" value="SWAP/Surp_sf"/>
</dbReference>
<evidence type="ECO:0000259" key="2">
    <source>
        <dbReference type="PROSITE" id="PS50128"/>
    </source>
</evidence>
<dbReference type="Gene3D" id="1.10.10.790">
    <property type="entry name" value="Surp module"/>
    <property type="match status" value="1"/>
</dbReference>
<sequence length="346" mass="37681">MDPSKFFNPWEAPPHFEPAPPDGALIQRIQKLAQFALRNGPSFIDLMTKKQQGNPEYAFLSGGHGSAYFRWTLYCLLHNLNPDQPGSQGAAGNKGQGPSQLAPAAEAGSAQQLPEAVEQGFSAVLSALTGSRESIKTSKEWFMASVAHVEGLAVKMATHLQSLPSYDKQLHVIYLANDVLLKSATQRQGGSTEQDDRVARAFLPVLPAMLHCAYVTGGQQPEVGERLGTIVQFWADRAVYKKGTVDMLRQAMEAGPAAAAEAHAVQASTSHPPAQHQSQPHLQHDPHHTSQQQQLPHTWQQPPHEASPHPQTPPADALGQQHSQLSTMRCLLHITLHPFLPQGHCQ</sequence>
<dbReference type="InterPro" id="IPR008942">
    <property type="entry name" value="ENTH_VHS"/>
</dbReference>
<protein>
    <recommendedName>
        <fullName evidence="6">CID domain-containing protein</fullName>
    </recommendedName>
</protein>
<gene>
    <name evidence="4" type="ORF">WJX73_005625</name>
</gene>
<proteinExistence type="predicted"/>
<feature type="region of interest" description="Disordered" evidence="1">
    <location>
        <begin position="1"/>
        <end position="21"/>
    </location>
</feature>
<dbReference type="GO" id="GO:0048471">
    <property type="term" value="C:perinuclear region of cytoplasm"/>
    <property type="evidence" value="ECO:0007669"/>
    <property type="project" value="TreeGrafter"/>
</dbReference>
<feature type="region of interest" description="Disordered" evidence="1">
    <location>
        <begin position="86"/>
        <end position="109"/>
    </location>
</feature>
<dbReference type="Proteomes" id="UP001465755">
    <property type="component" value="Unassembled WGS sequence"/>
</dbReference>
<dbReference type="Pfam" id="PF01805">
    <property type="entry name" value="Surp"/>
    <property type="match status" value="1"/>
</dbReference>
<dbReference type="EMBL" id="JALJOQ010000227">
    <property type="protein sequence ID" value="KAK9788438.1"/>
    <property type="molecule type" value="Genomic_DNA"/>
</dbReference>
<accession>A0AAW1NNR5</accession>
<feature type="compositionally biased region" description="Pro residues" evidence="1">
    <location>
        <begin position="11"/>
        <end position="21"/>
    </location>
</feature>
<feature type="domain" description="CID" evidence="3">
    <location>
        <begin position="113"/>
        <end position="256"/>
    </location>
</feature>
<dbReference type="PROSITE" id="PS51391">
    <property type="entry name" value="CID"/>
    <property type="match status" value="1"/>
</dbReference>
<feature type="compositionally biased region" description="Low complexity" evidence="1">
    <location>
        <begin position="258"/>
        <end position="267"/>
    </location>
</feature>
<comment type="caution">
    <text evidence="4">The sequence shown here is derived from an EMBL/GenBank/DDBJ whole genome shotgun (WGS) entry which is preliminary data.</text>
</comment>
<feature type="compositionally biased region" description="Polar residues" evidence="1">
    <location>
        <begin position="268"/>
        <end position="281"/>
    </location>
</feature>
<keyword evidence="5" id="KW-1185">Reference proteome</keyword>
<dbReference type="GO" id="GO:0006874">
    <property type="term" value="P:intracellular calcium ion homeostasis"/>
    <property type="evidence" value="ECO:0007669"/>
    <property type="project" value="TreeGrafter"/>
</dbReference>
<evidence type="ECO:0008006" key="6">
    <source>
        <dbReference type="Google" id="ProtNLM"/>
    </source>
</evidence>
<evidence type="ECO:0000313" key="4">
    <source>
        <dbReference type="EMBL" id="KAK9788438.1"/>
    </source>
</evidence>
<dbReference type="GO" id="GO:0003723">
    <property type="term" value="F:RNA binding"/>
    <property type="evidence" value="ECO:0007669"/>
    <property type="project" value="InterPro"/>
</dbReference>
<dbReference type="Pfam" id="PF04818">
    <property type="entry name" value="CID"/>
    <property type="match status" value="1"/>
</dbReference>
<dbReference type="AlphaFoldDB" id="A0AAW1NNR5"/>
<evidence type="ECO:0000256" key="1">
    <source>
        <dbReference type="SAM" id="MobiDB-lite"/>
    </source>
</evidence>